<name>A0ABQ5HJF1_9ASTR</name>
<dbReference type="EMBL" id="BQNB010019682">
    <property type="protein sequence ID" value="GJT87924.1"/>
    <property type="molecule type" value="Genomic_DNA"/>
</dbReference>
<proteinExistence type="predicted"/>
<protein>
    <submittedName>
        <fullName evidence="1">Uncharacterized protein</fullName>
    </submittedName>
</protein>
<sequence>MCHPHPVVLINSSGLQGEQPLFDWNNLGKGSRKMDPVTSEKGMARGLVRWALPSFVPKARFGGSIRAEEHCQWWGVWLVAAHLLKDNACSPKMSSTRTEISCGTKGLKARLILISSTNTNRESGPNDPLDLEFELEESEKLPQDKLACAAKRFIATLLY</sequence>
<reference evidence="1" key="1">
    <citation type="journal article" date="2022" name="Int. J. Mol. Sci.">
        <title>Draft Genome of Tanacetum Coccineum: Genomic Comparison of Closely Related Tanacetum-Family Plants.</title>
        <authorList>
            <person name="Yamashiro T."/>
            <person name="Shiraishi A."/>
            <person name="Nakayama K."/>
            <person name="Satake H."/>
        </authorList>
    </citation>
    <scope>NUCLEOTIDE SEQUENCE</scope>
</reference>
<organism evidence="1 2">
    <name type="scientific">Tanacetum coccineum</name>
    <dbReference type="NCBI Taxonomy" id="301880"/>
    <lineage>
        <taxon>Eukaryota</taxon>
        <taxon>Viridiplantae</taxon>
        <taxon>Streptophyta</taxon>
        <taxon>Embryophyta</taxon>
        <taxon>Tracheophyta</taxon>
        <taxon>Spermatophyta</taxon>
        <taxon>Magnoliopsida</taxon>
        <taxon>eudicotyledons</taxon>
        <taxon>Gunneridae</taxon>
        <taxon>Pentapetalae</taxon>
        <taxon>asterids</taxon>
        <taxon>campanulids</taxon>
        <taxon>Asterales</taxon>
        <taxon>Asteraceae</taxon>
        <taxon>Asteroideae</taxon>
        <taxon>Anthemideae</taxon>
        <taxon>Anthemidinae</taxon>
        <taxon>Tanacetum</taxon>
    </lineage>
</organism>
<keyword evidence="2" id="KW-1185">Reference proteome</keyword>
<dbReference type="Proteomes" id="UP001151760">
    <property type="component" value="Unassembled WGS sequence"/>
</dbReference>
<reference evidence="1" key="2">
    <citation type="submission" date="2022-01" db="EMBL/GenBank/DDBJ databases">
        <authorList>
            <person name="Yamashiro T."/>
            <person name="Shiraishi A."/>
            <person name="Satake H."/>
            <person name="Nakayama K."/>
        </authorList>
    </citation>
    <scope>NUCLEOTIDE SEQUENCE</scope>
</reference>
<accession>A0ABQ5HJF1</accession>
<comment type="caution">
    <text evidence="1">The sequence shown here is derived from an EMBL/GenBank/DDBJ whole genome shotgun (WGS) entry which is preliminary data.</text>
</comment>
<evidence type="ECO:0000313" key="2">
    <source>
        <dbReference type="Proteomes" id="UP001151760"/>
    </source>
</evidence>
<gene>
    <name evidence="1" type="ORF">Tco_1069641</name>
</gene>
<evidence type="ECO:0000313" key="1">
    <source>
        <dbReference type="EMBL" id="GJT87924.1"/>
    </source>
</evidence>